<dbReference type="PANTHER" id="PTHR46891">
    <property type="entry name" value="SERPENTINE RECEPTOR, CLASS H-RELATED"/>
    <property type="match status" value="1"/>
</dbReference>
<evidence type="ECO:0008006" key="4">
    <source>
        <dbReference type="Google" id="ProtNLM"/>
    </source>
</evidence>
<feature type="transmembrane region" description="Helical" evidence="1">
    <location>
        <begin position="6"/>
        <end position="23"/>
    </location>
</feature>
<keyword evidence="3" id="KW-1185">Reference proteome</keyword>
<keyword evidence="1" id="KW-0472">Membrane</keyword>
<dbReference type="Proteomes" id="UP000024635">
    <property type="component" value="Unassembled WGS sequence"/>
</dbReference>
<reference evidence="3" key="1">
    <citation type="journal article" date="2015" name="Nat. Genet.">
        <title>The genome and transcriptome of the zoonotic hookworm Ancylostoma ceylanicum identify infection-specific gene families.</title>
        <authorList>
            <person name="Schwarz E.M."/>
            <person name="Hu Y."/>
            <person name="Antoshechkin I."/>
            <person name="Miller M.M."/>
            <person name="Sternberg P.W."/>
            <person name="Aroian R.V."/>
        </authorList>
    </citation>
    <scope>NUCLEOTIDE SEQUENCE</scope>
    <source>
        <strain evidence="3">HY135</strain>
    </source>
</reference>
<evidence type="ECO:0000313" key="2">
    <source>
        <dbReference type="EMBL" id="EYC17716.1"/>
    </source>
</evidence>
<comment type="caution">
    <text evidence="2">The sequence shown here is derived from an EMBL/GenBank/DDBJ whole genome shotgun (WGS) entry which is preliminary data.</text>
</comment>
<dbReference type="EMBL" id="JARK01001366">
    <property type="protein sequence ID" value="EYC17716.1"/>
    <property type="molecule type" value="Genomic_DNA"/>
</dbReference>
<evidence type="ECO:0000256" key="1">
    <source>
        <dbReference type="SAM" id="Phobius"/>
    </source>
</evidence>
<dbReference type="InterPro" id="IPR019422">
    <property type="entry name" value="7TM_GPCR_serpentine_rcpt_Srh"/>
</dbReference>
<keyword evidence="1" id="KW-1133">Transmembrane helix</keyword>
<dbReference type="AlphaFoldDB" id="A0A016US11"/>
<organism evidence="2 3">
    <name type="scientific">Ancylostoma ceylanicum</name>
    <dbReference type="NCBI Taxonomy" id="53326"/>
    <lineage>
        <taxon>Eukaryota</taxon>
        <taxon>Metazoa</taxon>
        <taxon>Ecdysozoa</taxon>
        <taxon>Nematoda</taxon>
        <taxon>Chromadorea</taxon>
        <taxon>Rhabditida</taxon>
        <taxon>Rhabditina</taxon>
        <taxon>Rhabditomorpha</taxon>
        <taxon>Strongyloidea</taxon>
        <taxon>Ancylostomatidae</taxon>
        <taxon>Ancylostomatinae</taxon>
        <taxon>Ancylostoma</taxon>
    </lineage>
</organism>
<name>A0A016US11_9BILA</name>
<proteinExistence type="predicted"/>
<feature type="transmembrane region" description="Helical" evidence="1">
    <location>
        <begin position="43"/>
        <end position="71"/>
    </location>
</feature>
<feature type="transmembrane region" description="Helical" evidence="1">
    <location>
        <begin position="77"/>
        <end position="99"/>
    </location>
</feature>
<sequence>MTIFIGVIIELIMMTAMIAYCFYYMNRTNNHQSQRATMIRRKFLISIMMQLLIHFFILLAPALVIVGFVFMKSSSQGVTDLCVFLISIHGSMGILGMLLSNKYYRSEILQICGKLKCIKGIYFTNGVNCEETSKSDTKDGLVLTKR</sequence>
<evidence type="ECO:0000313" key="3">
    <source>
        <dbReference type="Proteomes" id="UP000024635"/>
    </source>
</evidence>
<gene>
    <name evidence="2" type="primary">Acey_s0030.g2234</name>
    <name evidence="2" type="ORF">Y032_0030g2234</name>
</gene>
<accession>A0A016US11</accession>
<protein>
    <recommendedName>
        <fullName evidence="4">7TM GPCR serpentine receptor class x (Srx) domain-containing protein</fullName>
    </recommendedName>
</protein>
<dbReference type="Pfam" id="PF10318">
    <property type="entry name" value="7TM_GPCR_Srh"/>
    <property type="match status" value="1"/>
</dbReference>
<keyword evidence="1" id="KW-0812">Transmembrane</keyword>